<evidence type="ECO:0000256" key="4">
    <source>
        <dbReference type="PROSITE-ProRule" id="PRU00339"/>
    </source>
</evidence>
<dbReference type="SUPFAM" id="SSF52172">
    <property type="entry name" value="CheY-like"/>
    <property type="match status" value="1"/>
</dbReference>
<dbReference type="Proteomes" id="UP000569732">
    <property type="component" value="Unassembled WGS sequence"/>
</dbReference>
<dbReference type="CDD" id="cd17589">
    <property type="entry name" value="REC_TPR"/>
    <property type="match status" value="1"/>
</dbReference>
<dbReference type="SMART" id="SM00448">
    <property type="entry name" value="REC"/>
    <property type="match status" value="1"/>
</dbReference>
<keyword evidence="7" id="KW-1185">Reference proteome</keyword>
<feature type="repeat" description="TPR" evidence="4">
    <location>
        <begin position="247"/>
        <end position="280"/>
    </location>
</feature>
<dbReference type="InterPro" id="IPR013105">
    <property type="entry name" value="TPR_2"/>
</dbReference>
<dbReference type="Gene3D" id="3.40.50.2300">
    <property type="match status" value="1"/>
</dbReference>
<sequence>MDFFETITTTPEVTTTTNIFSKKKLLIVDDFESFRLSLKRMMVDIGISSIDMVQNGKLAIASCSQQPYDIIICDFNLGEGKNGQQVLEELRHLKLLKPNSIFIMVTAETTKEMVMGALECQPDAYLSKPINQAVLKKRLENLVKQSEKLAPVKQLITKKAYKQAIEKCKDALKNENRFSHWYEKQLCELFILTEQYDEAKNLCNSILAARTADWPHQMLGQVNQILGNSDQAIKNYEALFKINPNAVAAYDEIADVYLSKGDTEKAQKAIQQATNISPNTMARQQKLGKISREIGDLDVAVNAFRYTIELGKNSCFDCADNYVELASSLVDLSEESDSIDKQKALSETSELFKKVNKRFTLDINTSIKIDLTKARTLYFQKNKNASNEIIEKINSVYNDQNNQLSADTKFEIGKTFFVCNHKDVAETILFQLVEEKSDDKIFVNKILAFLDEPVSQKNKNEAAIANKEGIHLYEQKEYQKAIEQFQQALEHSPRNPGLNLNLIQACLYLLQEKFSLKWLDLCEQSLFNVKHLREHHPQYARYQKLAKPVEQWKRKAQKA</sequence>
<evidence type="ECO:0000313" key="7">
    <source>
        <dbReference type="Proteomes" id="UP000569732"/>
    </source>
</evidence>
<dbReference type="Pfam" id="PF07719">
    <property type="entry name" value="TPR_2"/>
    <property type="match status" value="1"/>
</dbReference>
<dbReference type="InterPro" id="IPR011990">
    <property type="entry name" value="TPR-like_helical_dom_sf"/>
</dbReference>
<dbReference type="InterPro" id="IPR001789">
    <property type="entry name" value="Sig_transdc_resp-reg_receiver"/>
</dbReference>
<evidence type="ECO:0000256" key="2">
    <source>
        <dbReference type="ARBA" id="ARBA00022803"/>
    </source>
</evidence>
<name>A0A853IEW1_9GAMM</name>
<dbReference type="PROSITE" id="PS50110">
    <property type="entry name" value="RESPONSE_REGULATORY"/>
    <property type="match status" value="1"/>
</dbReference>
<dbReference type="AlphaFoldDB" id="A0A853IEW1"/>
<dbReference type="PANTHER" id="PTHR43228">
    <property type="entry name" value="TWO-COMPONENT RESPONSE REGULATOR"/>
    <property type="match status" value="1"/>
</dbReference>
<dbReference type="PROSITE" id="PS50005">
    <property type="entry name" value="TPR"/>
    <property type="match status" value="2"/>
</dbReference>
<feature type="modified residue" description="4-aspartylphosphate" evidence="3">
    <location>
        <position position="74"/>
    </location>
</feature>
<dbReference type="Pfam" id="PF00072">
    <property type="entry name" value="Response_reg"/>
    <property type="match status" value="1"/>
</dbReference>
<dbReference type="Pfam" id="PF14559">
    <property type="entry name" value="TPR_19"/>
    <property type="match status" value="1"/>
</dbReference>
<reference evidence="6 7" key="1">
    <citation type="submission" date="2020-07" db="EMBL/GenBank/DDBJ databases">
        <title>Endozoicomonas sp. nov., isolated from sediment.</title>
        <authorList>
            <person name="Gu T."/>
        </authorList>
    </citation>
    <scope>NUCLEOTIDE SEQUENCE [LARGE SCALE GENOMIC DNA]</scope>
    <source>
        <strain evidence="6 7">SM1973</strain>
    </source>
</reference>
<feature type="repeat" description="TPR" evidence="4">
    <location>
        <begin position="462"/>
        <end position="495"/>
    </location>
</feature>
<dbReference type="InterPro" id="IPR011006">
    <property type="entry name" value="CheY-like_superfamily"/>
</dbReference>
<evidence type="ECO:0000313" key="6">
    <source>
        <dbReference type="EMBL" id="NYZ66016.1"/>
    </source>
</evidence>
<keyword evidence="3" id="KW-0597">Phosphoprotein</keyword>
<evidence type="ECO:0000256" key="3">
    <source>
        <dbReference type="PROSITE-ProRule" id="PRU00169"/>
    </source>
</evidence>
<gene>
    <name evidence="6" type="ORF">H0A36_08315</name>
</gene>
<dbReference type="PANTHER" id="PTHR43228:SF1">
    <property type="entry name" value="TWO-COMPONENT RESPONSE REGULATOR ARR22"/>
    <property type="match status" value="1"/>
</dbReference>
<accession>A0A853IEW1</accession>
<feature type="domain" description="Response regulatory" evidence="5">
    <location>
        <begin position="24"/>
        <end position="143"/>
    </location>
</feature>
<dbReference type="InterPro" id="IPR052048">
    <property type="entry name" value="ST_Response_Regulator"/>
</dbReference>
<organism evidence="6 7">
    <name type="scientific">Spartinivicinus marinus</name>
    <dbReference type="NCBI Taxonomy" id="2994442"/>
    <lineage>
        <taxon>Bacteria</taxon>
        <taxon>Pseudomonadati</taxon>
        <taxon>Pseudomonadota</taxon>
        <taxon>Gammaproteobacteria</taxon>
        <taxon>Oceanospirillales</taxon>
        <taxon>Zooshikellaceae</taxon>
        <taxon>Spartinivicinus</taxon>
    </lineage>
</organism>
<dbReference type="RefSeq" id="WP_180568041.1">
    <property type="nucleotide sequence ID" value="NZ_JACCKB010000009.1"/>
</dbReference>
<evidence type="ECO:0000259" key="5">
    <source>
        <dbReference type="PROSITE" id="PS50110"/>
    </source>
</evidence>
<evidence type="ECO:0000256" key="1">
    <source>
        <dbReference type="ARBA" id="ARBA00022737"/>
    </source>
</evidence>
<dbReference type="SUPFAM" id="SSF48452">
    <property type="entry name" value="TPR-like"/>
    <property type="match status" value="2"/>
</dbReference>
<protein>
    <submittedName>
        <fullName evidence="6">Tetratricopeptide repeat protein</fullName>
    </submittedName>
</protein>
<dbReference type="SMART" id="SM00028">
    <property type="entry name" value="TPR"/>
    <property type="match status" value="3"/>
</dbReference>
<dbReference type="EMBL" id="JACCKB010000009">
    <property type="protein sequence ID" value="NYZ66016.1"/>
    <property type="molecule type" value="Genomic_DNA"/>
</dbReference>
<dbReference type="InterPro" id="IPR019734">
    <property type="entry name" value="TPR_rpt"/>
</dbReference>
<proteinExistence type="predicted"/>
<keyword evidence="1" id="KW-0677">Repeat</keyword>
<dbReference type="GO" id="GO:0000160">
    <property type="term" value="P:phosphorelay signal transduction system"/>
    <property type="evidence" value="ECO:0007669"/>
    <property type="project" value="InterPro"/>
</dbReference>
<comment type="caution">
    <text evidence="6">The sequence shown here is derived from an EMBL/GenBank/DDBJ whole genome shotgun (WGS) entry which is preliminary data.</text>
</comment>
<dbReference type="Gene3D" id="1.25.40.10">
    <property type="entry name" value="Tetratricopeptide repeat domain"/>
    <property type="match status" value="2"/>
</dbReference>
<keyword evidence="2 4" id="KW-0802">TPR repeat</keyword>